<accession>A0A1Q9D298</accession>
<reference evidence="1 2" key="1">
    <citation type="submission" date="2016-02" db="EMBL/GenBank/DDBJ databases">
        <title>Genome analysis of coral dinoflagellate symbionts highlights evolutionary adaptations to a symbiotic lifestyle.</title>
        <authorList>
            <person name="Aranda M."/>
            <person name="Li Y."/>
            <person name="Liew Y.J."/>
            <person name="Baumgarten S."/>
            <person name="Simakov O."/>
            <person name="Wilson M."/>
            <person name="Piel J."/>
            <person name="Ashoor H."/>
            <person name="Bougouffa S."/>
            <person name="Bajic V.B."/>
            <person name="Ryu T."/>
            <person name="Ravasi T."/>
            <person name="Bayer T."/>
            <person name="Micklem G."/>
            <person name="Kim H."/>
            <person name="Bhak J."/>
            <person name="Lajeunesse T.C."/>
            <person name="Voolstra C.R."/>
        </authorList>
    </citation>
    <scope>NUCLEOTIDE SEQUENCE [LARGE SCALE GENOMIC DNA]</scope>
    <source>
        <strain evidence="1 2">CCMP2467</strain>
    </source>
</reference>
<evidence type="ECO:0000313" key="1">
    <source>
        <dbReference type="EMBL" id="OLP89288.1"/>
    </source>
</evidence>
<proteinExistence type="predicted"/>
<name>A0A1Q9D298_SYMMI</name>
<evidence type="ECO:0000313" key="2">
    <source>
        <dbReference type="Proteomes" id="UP000186817"/>
    </source>
</evidence>
<dbReference type="OrthoDB" id="492208at2759"/>
<gene>
    <name evidence="1" type="ORF">AK812_SmicGene29260</name>
</gene>
<organism evidence="1 2">
    <name type="scientific">Symbiodinium microadriaticum</name>
    <name type="common">Dinoflagellate</name>
    <name type="synonym">Zooxanthella microadriatica</name>
    <dbReference type="NCBI Taxonomy" id="2951"/>
    <lineage>
        <taxon>Eukaryota</taxon>
        <taxon>Sar</taxon>
        <taxon>Alveolata</taxon>
        <taxon>Dinophyceae</taxon>
        <taxon>Suessiales</taxon>
        <taxon>Symbiodiniaceae</taxon>
        <taxon>Symbiodinium</taxon>
    </lineage>
</organism>
<dbReference type="EMBL" id="LSRX01000768">
    <property type="protein sequence ID" value="OLP89288.1"/>
    <property type="molecule type" value="Genomic_DNA"/>
</dbReference>
<dbReference type="AlphaFoldDB" id="A0A1Q9D298"/>
<protein>
    <submittedName>
        <fullName evidence="1">Uncharacterized protein</fullName>
    </submittedName>
</protein>
<dbReference type="Proteomes" id="UP000186817">
    <property type="component" value="Unassembled WGS sequence"/>
</dbReference>
<sequence length="280" mass="31219">MRCPASSLDGCSPRWALPMFYLPLRKKPCDMLPRPLRVLGWRLPARLLLRGSRQFNSGIFGPSRRPRLFCALLLLLPSTGEDLRADWLHTFRPEAPAASLDFAAAWRGLADEARLTSAVSLPFAVSYQDFVSAVARSSGAPGLDGWTAREVKWLLAHCPQLIRELYEILCAAVVSPESTSRDAEAWSCFFSWRLVGVPKRDADAVRPVAVGSVLLRAWQRSLLGMFLTCLMRCCVRGTLFWPVLQAALDVTARCDQALGLVENLRKRQLWQAAESVEHLG</sequence>
<keyword evidence="2" id="KW-1185">Reference proteome</keyword>
<comment type="caution">
    <text evidence="1">The sequence shown here is derived from an EMBL/GenBank/DDBJ whole genome shotgun (WGS) entry which is preliminary data.</text>
</comment>